<evidence type="ECO:0000256" key="1">
    <source>
        <dbReference type="ARBA" id="ARBA00022741"/>
    </source>
</evidence>
<dbReference type="GO" id="GO:0005524">
    <property type="term" value="F:ATP binding"/>
    <property type="evidence" value="ECO:0007669"/>
    <property type="project" value="UniProtKB-KW"/>
</dbReference>
<evidence type="ECO:0000256" key="2">
    <source>
        <dbReference type="ARBA" id="ARBA00022840"/>
    </source>
</evidence>
<dbReference type="Gene3D" id="3.40.50.300">
    <property type="entry name" value="P-loop containing nucleotide triphosphate hydrolases"/>
    <property type="match status" value="1"/>
</dbReference>
<dbReference type="InterPro" id="IPR003439">
    <property type="entry name" value="ABC_transporter-like_ATP-bd"/>
</dbReference>
<name>A0A4R7UDA4_9BACT</name>
<dbReference type="InterPro" id="IPR015854">
    <property type="entry name" value="ABC_transpr_LolD-like"/>
</dbReference>
<dbReference type="SMART" id="SM00382">
    <property type="entry name" value="AAA"/>
    <property type="match status" value="1"/>
</dbReference>
<dbReference type="GO" id="GO:0005886">
    <property type="term" value="C:plasma membrane"/>
    <property type="evidence" value="ECO:0007669"/>
    <property type="project" value="TreeGrafter"/>
</dbReference>
<dbReference type="Proteomes" id="UP000295757">
    <property type="component" value="Unassembled WGS sequence"/>
</dbReference>
<dbReference type="InterPro" id="IPR017871">
    <property type="entry name" value="ABC_transporter-like_CS"/>
</dbReference>
<dbReference type="RefSeq" id="WP_134110971.1">
    <property type="nucleotide sequence ID" value="NZ_SOCN01000002.1"/>
</dbReference>
<dbReference type="PROSITE" id="PS00211">
    <property type="entry name" value="ABC_TRANSPORTER_1"/>
    <property type="match status" value="1"/>
</dbReference>
<feature type="domain" description="ABC transporter" evidence="3">
    <location>
        <begin position="2"/>
        <end position="280"/>
    </location>
</feature>
<gene>
    <name evidence="4" type="ORF">BCF59_0536</name>
</gene>
<dbReference type="PANTHER" id="PTHR24220">
    <property type="entry name" value="IMPORT ATP-BINDING PROTEIN"/>
    <property type="match status" value="1"/>
</dbReference>
<keyword evidence="2 4" id="KW-0067">ATP-binding</keyword>
<proteinExistence type="predicted"/>
<comment type="caution">
    <text evidence="4">The sequence shown here is derived from an EMBL/GenBank/DDBJ whole genome shotgun (WGS) entry which is preliminary data.</text>
</comment>
<dbReference type="EMBL" id="SOCN01000002">
    <property type="protein sequence ID" value="TDV23545.1"/>
    <property type="molecule type" value="Genomic_DNA"/>
</dbReference>
<sequence length="280" mass="33106">MIKFNDIVLQYSDQVILDNVSIHVKKNSIIGLIGKSGTGKSTILKAFFDFSLIKDGEFWYNDKKVVKIKKTNKKNDFKGYFTKFKKLFKQSSLKNVVKLYKNTLNEYFSKAEIKKYKKKINYIAPDDNLITSIDFYTNFKLTFKKYKNPFYKFLKILTKQQKDNLYQMCEYFGMQDYIFKPVEQLSAGQKQRFAIILNLINDPEILLCDELTSNLDITNAQLVFEYLQKIKSDKYIVVALHNLNDAVKYMDKIIALKDGKIQKIYHPNEYDLDELRLYFD</sequence>
<dbReference type="PROSITE" id="PS50893">
    <property type="entry name" value="ABC_TRANSPORTER_2"/>
    <property type="match status" value="1"/>
</dbReference>
<dbReference type="SUPFAM" id="SSF52540">
    <property type="entry name" value="P-loop containing nucleoside triphosphate hydrolases"/>
    <property type="match status" value="1"/>
</dbReference>
<organism evidence="4 5">
    <name type="scientific">Mycoplasmopsis mustelae</name>
    <dbReference type="NCBI Taxonomy" id="171289"/>
    <lineage>
        <taxon>Bacteria</taxon>
        <taxon>Bacillati</taxon>
        <taxon>Mycoplasmatota</taxon>
        <taxon>Mycoplasmoidales</taxon>
        <taxon>Metamycoplasmataceae</taxon>
        <taxon>Mycoplasmopsis</taxon>
    </lineage>
</organism>
<dbReference type="OrthoDB" id="389713at2"/>
<dbReference type="GO" id="GO:0022857">
    <property type="term" value="F:transmembrane transporter activity"/>
    <property type="evidence" value="ECO:0007669"/>
    <property type="project" value="TreeGrafter"/>
</dbReference>
<evidence type="ECO:0000313" key="5">
    <source>
        <dbReference type="Proteomes" id="UP000295757"/>
    </source>
</evidence>
<dbReference type="InterPro" id="IPR027417">
    <property type="entry name" value="P-loop_NTPase"/>
</dbReference>
<keyword evidence="5" id="KW-1185">Reference proteome</keyword>
<dbReference type="GO" id="GO:0016887">
    <property type="term" value="F:ATP hydrolysis activity"/>
    <property type="evidence" value="ECO:0007669"/>
    <property type="project" value="InterPro"/>
</dbReference>
<dbReference type="Pfam" id="PF00005">
    <property type="entry name" value="ABC_tran"/>
    <property type="match status" value="1"/>
</dbReference>
<protein>
    <submittedName>
        <fullName evidence="4">Phosphonate transport system ATP-binding protein</fullName>
    </submittedName>
</protein>
<dbReference type="AlphaFoldDB" id="A0A4R7UDA4"/>
<keyword evidence="1" id="KW-0547">Nucleotide-binding</keyword>
<evidence type="ECO:0000259" key="3">
    <source>
        <dbReference type="PROSITE" id="PS50893"/>
    </source>
</evidence>
<evidence type="ECO:0000313" key="4">
    <source>
        <dbReference type="EMBL" id="TDV23545.1"/>
    </source>
</evidence>
<accession>A0A4R7UDA4</accession>
<reference evidence="4 5" key="1">
    <citation type="submission" date="2019-03" db="EMBL/GenBank/DDBJ databases">
        <title>Genomic Encyclopedia of Archaeal and Bacterial Type Strains, Phase II (KMG-II): from individual species to whole genera.</title>
        <authorList>
            <person name="Goeker M."/>
        </authorList>
    </citation>
    <scope>NUCLEOTIDE SEQUENCE [LARGE SCALE GENOMIC DNA]</scope>
    <source>
        <strain evidence="4 5">ATCC 35214</strain>
    </source>
</reference>
<dbReference type="InterPro" id="IPR003593">
    <property type="entry name" value="AAA+_ATPase"/>
</dbReference>